<dbReference type="PANTHER" id="PTHR43792:SF8">
    <property type="entry name" value="[RIBOSOMAL PROTEIN US5]-ALANINE N-ACETYLTRANSFERASE"/>
    <property type="match status" value="1"/>
</dbReference>
<evidence type="ECO:0000256" key="1">
    <source>
        <dbReference type="ARBA" id="ARBA00022679"/>
    </source>
</evidence>
<dbReference type="PANTHER" id="PTHR43792">
    <property type="entry name" value="GNAT FAMILY, PUTATIVE (AFU_ORTHOLOGUE AFUA_3G00765)-RELATED-RELATED"/>
    <property type="match status" value="1"/>
</dbReference>
<evidence type="ECO:0000259" key="4">
    <source>
        <dbReference type="PROSITE" id="PS51186"/>
    </source>
</evidence>
<dbReference type="RefSeq" id="WP_039632073.1">
    <property type="nucleotide sequence ID" value="NZ_AYSO01000015.1"/>
</dbReference>
<evidence type="ECO:0000313" key="5">
    <source>
        <dbReference type="EMBL" id="KIE47234.1"/>
    </source>
</evidence>
<dbReference type="STRING" id="29341.RSJ17_14080"/>
<comment type="caution">
    <text evidence="5">The sequence shown here is derived from an EMBL/GenBank/DDBJ whole genome shotgun (WGS) entry which is preliminary data.</text>
</comment>
<dbReference type="AlphaFoldDB" id="A0A0C1U313"/>
<dbReference type="SUPFAM" id="SSF55729">
    <property type="entry name" value="Acyl-CoA N-acyltransferases (Nat)"/>
    <property type="match status" value="1"/>
</dbReference>
<keyword evidence="2" id="KW-0012">Acyltransferase</keyword>
<gene>
    <name evidence="5" type="ORF">U732_1224</name>
</gene>
<name>A0A0C1U313_9CLOT</name>
<dbReference type="OrthoDB" id="9795206at2"/>
<comment type="similarity">
    <text evidence="3">Belongs to the acetyltransferase family. RimJ subfamily.</text>
</comment>
<dbReference type="GO" id="GO:0005737">
    <property type="term" value="C:cytoplasm"/>
    <property type="evidence" value="ECO:0007669"/>
    <property type="project" value="TreeGrafter"/>
</dbReference>
<keyword evidence="6" id="KW-1185">Reference proteome</keyword>
<dbReference type="GO" id="GO:0008999">
    <property type="term" value="F:protein-N-terminal-alanine acetyltransferase activity"/>
    <property type="evidence" value="ECO:0007669"/>
    <property type="project" value="TreeGrafter"/>
</dbReference>
<dbReference type="Proteomes" id="UP000031366">
    <property type="component" value="Unassembled WGS sequence"/>
</dbReference>
<dbReference type="InterPro" id="IPR051531">
    <property type="entry name" value="N-acetyltransferase"/>
</dbReference>
<dbReference type="InterPro" id="IPR016181">
    <property type="entry name" value="Acyl_CoA_acyltransferase"/>
</dbReference>
<evidence type="ECO:0000313" key="6">
    <source>
        <dbReference type="Proteomes" id="UP000031366"/>
    </source>
</evidence>
<sequence>MVLTGNKIFIRFFENADAESLLDLHLRNGELFQKYSPTFDDNFYTLDAKRKYITNSMKQREEDKAYSFGIYLKDNGNLIGDVSLYHIFRSSLQRCLIGYSLDKQYNGRGYTTEAVSLAVKFAFNELKLHRVYAGVMLSNIGSMRVLEKAGFHKEGIEQKGVKINGQWEDHQIFAIISDNN</sequence>
<dbReference type="InterPro" id="IPR000182">
    <property type="entry name" value="GNAT_dom"/>
</dbReference>
<organism evidence="5 6">
    <name type="scientific">Clostridium argentinense CDC 2741</name>
    <dbReference type="NCBI Taxonomy" id="1418104"/>
    <lineage>
        <taxon>Bacteria</taxon>
        <taxon>Bacillati</taxon>
        <taxon>Bacillota</taxon>
        <taxon>Clostridia</taxon>
        <taxon>Eubacteriales</taxon>
        <taxon>Clostridiaceae</taxon>
        <taxon>Clostridium</taxon>
    </lineage>
</organism>
<dbReference type="Pfam" id="PF13302">
    <property type="entry name" value="Acetyltransf_3"/>
    <property type="match status" value="1"/>
</dbReference>
<accession>A0A0C1U313</accession>
<keyword evidence="1 5" id="KW-0808">Transferase</keyword>
<proteinExistence type="inferred from homology"/>
<reference evidence="5 6" key="1">
    <citation type="journal article" date="2015" name="Infect. Genet. Evol.">
        <title>Genomic sequences of six botulinum neurotoxin-producing strains representing three clostridial species illustrate the mobility and diversity of botulinum neurotoxin genes.</title>
        <authorList>
            <person name="Smith T.J."/>
            <person name="Hill K.K."/>
            <person name="Xie G."/>
            <person name="Foley B.T."/>
            <person name="Williamson C.H."/>
            <person name="Foster J.T."/>
            <person name="Johnson S.L."/>
            <person name="Chertkov O."/>
            <person name="Teshima H."/>
            <person name="Gibbons H.S."/>
            <person name="Johnsky L.A."/>
            <person name="Karavis M.A."/>
            <person name="Smith L.A."/>
        </authorList>
    </citation>
    <scope>NUCLEOTIDE SEQUENCE [LARGE SCALE GENOMIC DNA]</scope>
    <source>
        <strain evidence="5 6">CDC 2741</strain>
    </source>
</reference>
<protein>
    <submittedName>
        <fullName evidence="5">Acetyltransferase family protein</fullName>
    </submittedName>
</protein>
<evidence type="ECO:0000256" key="3">
    <source>
        <dbReference type="ARBA" id="ARBA00038502"/>
    </source>
</evidence>
<dbReference type="EMBL" id="AYSO01000015">
    <property type="protein sequence ID" value="KIE47234.1"/>
    <property type="molecule type" value="Genomic_DNA"/>
</dbReference>
<dbReference type="Gene3D" id="3.40.630.30">
    <property type="match status" value="1"/>
</dbReference>
<evidence type="ECO:0000256" key="2">
    <source>
        <dbReference type="ARBA" id="ARBA00023315"/>
    </source>
</evidence>
<feature type="domain" description="N-acetyltransferase" evidence="4">
    <location>
        <begin position="8"/>
        <end position="173"/>
    </location>
</feature>
<dbReference type="PROSITE" id="PS51186">
    <property type="entry name" value="GNAT"/>
    <property type="match status" value="1"/>
</dbReference>